<dbReference type="PROSITE" id="PS00042">
    <property type="entry name" value="HTH_CRP_1"/>
    <property type="match status" value="1"/>
</dbReference>
<dbReference type="SUPFAM" id="SSF46785">
    <property type="entry name" value="Winged helix' DNA-binding domain"/>
    <property type="match status" value="1"/>
</dbReference>
<gene>
    <name evidence="5" type="ORF">QH73_0020295</name>
</gene>
<organism evidence="5 6">
    <name type="scientific">Scytonema millei VB511283</name>
    <dbReference type="NCBI Taxonomy" id="1245923"/>
    <lineage>
        <taxon>Bacteria</taxon>
        <taxon>Bacillati</taxon>
        <taxon>Cyanobacteriota</taxon>
        <taxon>Cyanophyceae</taxon>
        <taxon>Nostocales</taxon>
        <taxon>Scytonemataceae</taxon>
        <taxon>Scytonema</taxon>
    </lineage>
</organism>
<comment type="caution">
    <text evidence="5">The sequence shown here is derived from an EMBL/GenBank/DDBJ whole genome shotgun (WGS) entry which is preliminary data.</text>
</comment>
<evidence type="ECO:0000256" key="1">
    <source>
        <dbReference type="ARBA" id="ARBA00023015"/>
    </source>
</evidence>
<dbReference type="PRINTS" id="PR00034">
    <property type="entry name" value="HTHCRP"/>
</dbReference>
<dbReference type="GO" id="GO:0005829">
    <property type="term" value="C:cytosol"/>
    <property type="evidence" value="ECO:0007669"/>
    <property type="project" value="TreeGrafter"/>
</dbReference>
<dbReference type="InterPro" id="IPR018335">
    <property type="entry name" value="Tscrpt_reg_HTH_Crp-type_CS"/>
</dbReference>
<keyword evidence="6" id="KW-1185">Reference proteome</keyword>
<evidence type="ECO:0000256" key="3">
    <source>
        <dbReference type="ARBA" id="ARBA00023163"/>
    </source>
</evidence>
<dbReference type="InterPro" id="IPR018490">
    <property type="entry name" value="cNMP-bd_dom_sf"/>
</dbReference>
<evidence type="ECO:0000259" key="4">
    <source>
        <dbReference type="PROSITE" id="PS51063"/>
    </source>
</evidence>
<dbReference type="InterPro" id="IPR012318">
    <property type="entry name" value="HTH_CRP"/>
</dbReference>
<protein>
    <submittedName>
        <fullName evidence="5">Crp/Fnr family transcriptional regulator</fullName>
    </submittedName>
</protein>
<evidence type="ECO:0000313" key="6">
    <source>
        <dbReference type="Proteomes" id="UP000031532"/>
    </source>
</evidence>
<dbReference type="InterPro" id="IPR050397">
    <property type="entry name" value="Env_Response_Regulators"/>
</dbReference>
<evidence type="ECO:0000256" key="2">
    <source>
        <dbReference type="ARBA" id="ARBA00023125"/>
    </source>
</evidence>
<dbReference type="PANTHER" id="PTHR24567">
    <property type="entry name" value="CRP FAMILY TRANSCRIPTIONAL REGULATORY PROTEIN"/>
    <property type="match status" value="1"/>
</dbReference>
<proteinExistence type="predicted"/>
<keyword evidence="2" id="KW-0238">DNA-binding</keyword>
<dbReference type="Proteomes" id="UP000031532">
    <property type="component" value="Unassembled WGS sequence"/>
</dbReference>
<dbReference type="SMART" id="SM00419">
    <property type="entry name" value="HTH_CRP"/>
    <property type="match status" value="1"/>
</dbReference>
<dbReference type="InterPro" id="IPR014710">
    <property type="entry name" value="RmlC-like_jellyroll"/>
</dbReference>
<dbReference type="PANTHER" id="PTHR24567:SF26">
    <property type="entry name" value="REGULATORY PROTEIN YEIL"/>
    <property type="match status" value="1"/>
</dbReference>
<dbReference type="GO" id="GO:0003700">
    <property type="term" value="F:DNA-binding transcription factor activity"/>
    <property type="evidence" value="ECO:0007669"/>
    <property type="project" value="InterPro"/>
</dbReference>
<dbReference type="PROSITE" id="PS51063">
    <property type="entry name" value="HTH_CRP_2"/>
    <property type="match status" value="1"/>
</dbReference>
<dbReference type="InterPro" id="IPR036390">
    <property type="entry name" value="WH_DNA-bd_sf"/>
</dbReference>
<dbReference type="OrthoDB" id="581549at2"/>
<dbReference type="EMBL" id="JTJC03000006">
    <property type="protein sequence ID" value="NHC36946.1"/>
    <property type="molecule type" value="Genomic_DNA"/>
</dbReference>
<dbReference type="Gene3D" id="2.60.120.10">
    <property type="entry name" value="Jelly Rolls"/>
    <property type="match status" value="1"/>
</dbReference>
<accession>A0A9X5I6C2</accession>
<reference evidence="5 6" key="1">
    <citation type="journal article" date="2015" name="Genome Announc.">
        <title>Draft Genome Sequence of the Terrestrial Cyanobacterium Scytonema millei VB511283, Isolated from Eastern India.</title>
        <authorList>
            <person name="Sen D."/>
            <person name="Chandrababunaidu M.M."/>
            <person name="Singh D."/>
            <person name="Sanghi N."/>
            <person name="Ghorai A."/>
            <person name="Mishra G.P."/>
            <person name="Madduluri M."/>
            <person name="Adhikary S.P."/>
            <person name="Tripathy S."/>
        </authorList>
    </citation>
    <scope>NUCLEOTIDE SEQUENCE [LARGE SCALE GENOMIC DNA]</scope>
    <source>
        <strain evidence="5 6">VB511283</strain>
    </source>
</reference>
<feature type="domain" description="HTH crp-type" evidence="4">
    <location>
        <begin position="115"/>
        <end position="189"/>
    </location>
</feature>
<evidence type="ECO:0000313" key="5">
    <source>
        <dbReference type="EMBL" id="NHC36946.1"/>
    </source>
</evidence>
<sequence length="193" mass="22083">MSSLLSTIAIAENLSQQTFKRHDSIPLKSEVLLHIERGVVRTVTWSEEGTVMTLGYWGTGDVVGQPLSNIQPYQVECITSVEVSYVSSYQTERVLGAICQHVQQAEELLSIIRQTNARDRLLQTLLWLARKFARPVERGRLIDLRLTHQEIAEFIGMTRVSVTRLLSQLEQEGIIDRPRRHFIVLLDRQTKFA</sequence>
<keyword evidence="1" id="KW-0805">Transcription regulation</keyword>
<dbReference type="CDD" id="cd00092">
    <property type="entry name" value="HTH_CRP"/>
    <property type="match status" value="1"/>
</dbReference>
<dbReference type="RefSeq" id="WP_039714035.1">
    <property type="nucleotide sequence ID" value="NZ_JTJC03000006.1"/>
</dbReference>
<dbReference type="Pfam" id="PF13545">
    <property type="entry name" value="HTH_Crp_2"/>
    <property type="match status" value="1"/>
</dbReference>
<keyword evidence="3" id="KW-0804">Transcription</keyword>
<dbReference type="SUPFAM" id="SSF51206">
    <property type="entry name" value="cAMP-binding domain-like"/>
    <property type="match status" value="1"/>
</dbReference>
<name>A0A9X5I6C2_9CYAN</name>
<dbReference type="AlphaFoldDB" id="A0A9X5I6C2"/>
<dbReference type="GO" id="GO:0003677">
    <property type="term" value="F:DNA binding"/>
    <property type="evidence" value="ECO:0007669"/>
    <property type="project" value="UniProtKB-KW"/>
</dbReference>